<accession>A0A6P1BL74</accession>
<protein>
    <submittedName>
        <fullName evidence="2">ABC transporter substrate-binding protein</fullName>
    </submittedName>
</protein>
<dbReference type="InterPro" id="IPR015168">
    <property type="entry name" value="SsuA/THI5"/>
</dbReference>
<evidence type="ECO:0000313" key="3">
    <source>
        <dbReference type="Proteomes" id="UP000468531"/>
    </source>
</evidence>
<dbReference type="PANTHER" id="PTHR30024">
    <property type="entry name" value="ALIPHATIC SULFONATES-BINDING PROTEIN-RELATED"/>
    <property type="match status" value="1"/>
</dbReference>
<dbReference type="PANTHER" id="PTHR30024:SF21">
    <property type="entry name" value="ABC TRANSPORTER SUBSTRATE-BINDING PROTEIN"/>
    <property type="match status" value="1"/>
</dbReference>
<evidence type="ECO:0000259" key="1">
    <source>
        <dbReference type="Pfam" id="PF09084"/>
    </source>
</evidence>
<reference evidence="2 3" key="1">
    <citation type="journal article" date="2020" name="Arch. Microbiol.">
        <title>Bradyrhizobium uaiense sp. nov., a new highly efficient cowpea symbiont.</title>
        <authorList>
            <person name="Cabral Michel D."/>
            <person name="Azarias Guimaraes A."/>
            <person name="Martins da Costa E."/>
            <person name="Soares de Carvalho T."/>
            <person name="Balsanelli E."/>
            <person name="Willems A."/>
            <person name="Maltempi de Souza E."/>
            <person name="de Souza Moreira F.M."/>
        </authorList>
    </citation>
    <scope>NUCLEOTIDE SEQUENCE [LARGE SCALE GENOMIC DNA]</scope>
    <source>
        <strain evidence="2 3">UFLA 03-164</strain>
    </source>
</reference>
<gene>
    <name evidence="2" type="ORF">FNJ47_21520</name>
</gene>
<dbReference type="RefSeq" id="WP_163156544.1">
    <property type="nucleotide sequence ID" value="NZ_VKHP01000088.1"/>
</dbReference>
<dbReference type="Gene3D" id="3.40.190.10">
    <property type="entry name" value="Periplasmic binding protein-like II"/>
    <property type="match status" value="2"/>
</dbReference>
<organism evidence="2 3">
    <name type="scientific">Bradyrhizobium uaiense</name>
    <dbReference type="NCBI Taxonomy" id="2594946"/>
    <lineage>
        <taxon>Bacteria</taxon>
        <taxon>Pseudomonadati</taxon>
        <taxon>Pseudomonadota</taxon>
        <taxon>Alphaproteobacteria</taxon>
        <taxon>Hyphomicrobiales</taxon>
        <taxon>Nitrobacteraceae</taxon>
        <taxon>Bradyrhizobium</taxon>
    </lineage>
</organism>
<dbReference type="EMBL" id="VKHP01000088">
    <property type="protein sequence ID" value="NEU98331.1"/>
    <property type="molecule type" value="Genomic_DNA"/>
</dbReference>
<name>A0A6P1BL74_9BRAD</name>
<dbReference type="SUPFAM" id="SSF53850">
    <property type="entry name" value="Periplasmic binding protein-like II"/>
    <property type="match status" value="1"/>
</dbReference>
<comment type="caution">
    <text evidence="2">The sequence shown here is derived from an EMBL/GenBank/DDBJ whole genome shotgun (WGS) entry which is preliminary data.</text>
</comment>
<sequence>MYLSCLPLAKRRQLGTKVVSHRRAGAMGNDTGTRRISLSRRAALGGAGALGLAGSLGIIAKPAIVRSADLQKVRLGWAQPAACYAPLGYAAQKGIFAKHGIDVELVDFLAGGENALIPYIASGKVDVAAGFLLGWLKPLDEGLDVKLISGTHAGCTRLLVGHGSGIGQLADLKGKTIAVSQLNGASQQIFAVGLIKLGIDPETEITWRVFPGNLLSAAVQKGEADALAHYDPQTFGWIKDDHLTEIANNQTGPYANISCCTIGANSAFLQKDRGVVRSVVEAILEAHEYVADHPAEVAKFYEDTYKPPVPEERLAELLGQLAYHHHPAGEALEREIVEQIEDLKLIKVFKQNVDARAWAKKRTYNVFA</sequence>
<dbReference type="Pfam" id="PF09084">
    <property type="entry name" value="NMT1"/>
    <property type="match status" value="1"/>
</dbReference>
<evidence type="ECO:0000313" key="2">
    <source>
        <dbReference type="EMBL" id="NEU98331.1"/>
    </source>
</evidence>
<proteinExistence type="predicted"/>
<keyword evidence="3" id="KW-1185">Reference proteome</keyword>
<feature type="domain" description="SsuA/THI5-like" evidence="1">
    <location>
        <begin position="85"/>
        <end position="296"/>
    </location>
</feature>
<dbReference type="AlphaFoldDB" id="A0A6P1BL74"/>
<dbReference type="Proteomes" id="UP000468531">
    <property type="component" value="Unassembled WGS sequence"/>
</dbReference>